<comment type="caution">
    <text evidence="8">The sequence shown here is derived from an EMBL/GenBank/DDBJ whole genome shotgun (WGS) entry which is preliminary data.</text>
</comment>
<evidence type="ECO:0000256" key="2">
    <source>
        <dbReference type="ARBA" id="ARBA00022692"/>
    </source>
</evidence>
<evidence type="ECO:0000259" key="7">
    <source>
        <dbReference type="PROSITE" id="PS50922"/>
    </source>
</evidence>
<keyword evidence="3 6" id="KW-1133">Transmembrane helix</keyword>
<dbReference type="PROSITE" id="PS50922">
    <property type="entry name" value="TLC"/>
    <property type="match status" value="1"/>
</dbReference>
<evidence type="ECO:0000256" key="3">
    <source>
        <dbReference type="ARBA" id="ARBA00022989"/>
    </source>
</evidence>
<dbReference type="STRING" id="10195.A0A3M7PRZ0"/>
<feature type="transmembrane region" description="Helical" evidence="6">
    <location>
        <begin position="84"/>
        <end position="104"/>
    </location>
</feature>
<dbReference type="Proteomes" id="UP000276133">
    <property type="component" value="Unassembled WGS sequence"/>
</dbReference>
<dbReference type="GO" id="GO:0055088">
    <property type="term" value="P:lipid homeostasis"/>
    <property type="evidence" value="ECO:0007669"/>
    <property type="project" value="TreeGrafter"/>
</dbReference>
<evidence type="ECO:0000256" key="5">
    <source>
        <dbReference type="PROSITE-ProRule" id="PRU00205"/>
    </source>
</evidence>
<dbReference type="Pfam" id="PF03798">
    <property type="entry name" value="TRAM_LAG1_CLN8"/>
    <property type="match status" value="1"/>
</dbReference>
<dbReference type="GO" id="GO:0005783">
    <property type="term" value="C:endoplasmic reticulum"/>
    <property type="evidence" value="ECO:0007669"/>
    <property type="project" value="TreeGrafter"/>
</dbReference>
<dbReference type="InterPro" id="IPR006634">
    <property type="entry name" value="TLC-dom"/>
</dbReference>
<keyword evidence="9" id="KW-1185">Reference proteome</keyword>
<feature type="transmembrane region" description="Helical" evidence="6">
    <location>
        <begin position="53"/>
        <end position="72"/>
    </location>
</feature>
<protein>
    <submittedName>
        <fullName evidence="8">Transmembrane 56-B-like</fullName>
    </submittedName>
</protein>
<dbReference type="GO" id="GO:0016020">
    <property type="term" value="C:membrane"/>
    <property type="evidence" value="ECO:0007669"/>
    <property type="project" value="UniProtKB-SubCell"/>
</dbReference>
<dbReference type="EMBL" id="REGN01009115">
    <property type="protein sequence ID" value="RNA01918.1"/>
    <property type="molecule type" value="Genomic_DNA"/>
</dbReference>
<feature type="transmembrane region" description="Helical" evidence="6">
    <location>
        <begin position="12"/>
        <end position="33"/>
    </location>
</feature>
<dbReference type="EMBL" id="REGN01009115">
    <property type="protein sequence ID" value="RNA01917.1"/>
    <property type="molecule type" value="Genomic_DNA"/>
</dbReference>
<keyword evidence="2 5" id="KW-0812">Transmembrane</keyword>
<evidence type="ECO:0000313" key="8">
    <source>
        <dbReference type="EMBL" id="RNA01917.1"/>
    </source>
</evidence>
<evidence type="ECO:0000256" key="4">
    <source>
        <dbReference type="ARBA" id="ARBA00023136"/>
    </source>
</evidence>
<dbReference type="AlphaFoldDB" id="A0A3M7PRZ0"/>
<evidence type="ECO:0000256" key="1">
    <source>
        <dbReference type="ARBA" id="ARBA00004141"/>
    </source>
</evidence>
<organism evidence="8 9">
    <name type="scientific">Brachionus plicatilis</name>
    <name type="common">Marine rotifer</name>
    <name type="synonym">Brachionus muelleri</name>
    <dbReference type="NCBI Taxonomy" id="10195"/>
    <lineage>
        <taxon>Eukaryota</taxon>
        <taxon>Metazoa</taxon>
        <taxon>Spiralia</taxon>
        <taxon>Gnathifera</taxon>
        <taxon>Rotifera</taxon>
        <taxon>Eurotatoria</taxon>
        <taxon>Monogononta</taxon>
        <taxon>Pseudotrocha</taxon>
        <taxon>Ploima</taxon>
        <taxon>Brachionidae</taxon>
        <taxon>Brachionus</taxon>
    </lineage>
</organism>
<gene>
    <name evidence="8" type="ORF">BpHYR1_002599</name>
</gene>
<dbReference type="InterPro" id="IPR050846">
    <property type="entry name" value="TLCD"/>
</dbReference>
<sequence length="268" mass="31071">MDITIQSKSISNLTQIWIFFAAHFCLFQFLHNFLPKYSKLYQSIPLDKQASTLIRILSSFHAIIATVLSLCLVSFDHDLHNNKLIYTSFAISFTLNFSIGYLAFDILIMLMHRSEFEWFFALHHFVSIVAFYACSTAGVFPYIALCRLISEGSTPFLNNRWFLLTLNKKKSKLYMYNGICLILVFTLVRILQIVPNWRIFFELMNTAEWASIEFRYKLICVGSCVPLDVLNVYWFTKIINIVIKTLMGGKSSEKELKEKSSAKELKAE</sequence>
<proteinExistence type="predicted"/>
<comment type="subcellular location">
    <subcellularLocation>
        <location evidence="1">Membrane</location>
        <topology evidence="1">Multi-pass membrane protein</topology>
    </subcellularLocation>
</comment>
<name>A0A3M7PRZ0_BRAPC</name>
<feature type="transmembrane region" description="Helical" evidence="6">
    <location>
        <begin position="173"/>
        <end position="194"/>
    </location>
</feature>
<reference evidence="8 9" key="1">
    <citation type="journal article" date="2018" name="Sci. Rep.">
        <title>Genomic signatures of local adaptation to the degree of environmental predictability in rotifers.</title>
        <authorList>
            <person name="Franch-Gras L."/>
            <person name="Hahn C."/>
            <person name="Garcia-Roger E.M."/>
            <person name="Carmona M.J."/>
            <person name="Serra M."/>
            <person name="Gomez A."/>
        </authorList>
    </citation>
    <scope>NUCLEOTIDE SEQUENCE [LARGE SCALE GENOMIC DNA]</scope>
    <source>
        <strain evidence="8">HYR1</strain>
    </source>
</reference>
<dbReference type="PANTHER" id="PTHR13439">
    <property type="entry name" value="CT120 PROTEIN"/>
    <property type="match status" value="1"/>
</dbReference>
<dbReference type="SMART" id="SM00724">
    <property type="entry name" value="TLC"/>
    <property type="match status" value="1"/>
</dbReference>
<dbReference type="OrthoDB" id="10266980at2759"/>
<evidence type="ECO:0000256" key="6">
    <source>
        <dbReference type="SAM" id="Phobius"/>
    </source>
</evidence>
<feature type="domain" description="TLC" evidence="7">
    <location>
        <begin position="47"/>
        <end position="247"/>
    </location>
</feature>
<keyword evidence="4 5" id="KW-0472">Membrane</keyword>
<accession>A0A3M7PRZ0</accession>
<evidence type="ECO:0000313" key="9">
    <source>
        <dbReference type="Proteomes" id="UP000276133"/>
    </source>
</evidence>
<feature type="transmembrane region" description="Helical" evidence="6">
    <location>
        <begin position="124"/>
        <end position="145"/>
    </location>
</feature>
<dbReference type="PANTHER" id="PTHR13439:SF0">
    <property type="entry name" value="TOPOISOMERASE I DAMAGE AFFECTED PROTEIN 4"/>
    <property type="match status" value="1"/>
</dbReference>